<protein>
    <submittedName>
        <fullName evidence="1">Uncharacterized protein</fullName>
    </submittedName>
</protein>
<name>A0AAE1DB09_9GAST</name>
<comment type="caution">
    <text evidence="1">The sequence shown here is derived from an EMBL/GenBank/DDBJ whole genome shotgun (WGS) entry which is preliminary data.</text>
</comment>
<keyword evidence="2" id="KW-1185">Reference proteome</keyword>
<gene>
    <name evidence="1" type="ORF">RRG08_051021</name>
</gene>
<evidence type="ECO:0000313" key="1">
    <source>
        <dbReference type="EMBL" id="KAK3762868.1"/>
    </source>
</evidence>
<dbReference type="Proteomes" id="UP001283361">
    <property type="component" value="Unassembled WGS sequence"/>
</dbReference>
<dbReference type="EMBL" id="JAWDGP010004628">
    <property type="protein sequence ID" value="KAK3762868.1"/>
    <property type="molecule type" value="Genomic_DNA"/>
</dbReference>
<organism evidence="1 2">
    <name type="scientific">Elysia crispata</name>
    <name type="common">lettuce slug</name>
    <dbReference type="NCBI Taxonomy" id="231223"/>
    <lineage>
        <taxon>Eukaryota</taxon>
        <taxon>Metazoa</taxon>
        <taxon>Spiralia</taxon>
        <taxon>Lophotrochozoa</taxon>
        <taxon>Mollusca</taxon>
        <taxon>Gastropoda</taxon>
        <taxon>Heterobranchia</taxon>
        <taxon>Euthyneura</taxon>
        <taxon>Panpulmonata</taxon>
        <taxon>Sacoglossa</taxon>
        <taxon>Placobranchoidea</taxon>
        <taxon>Plakobranchidae</taxon>
        <taxon>Elysia</taxon>
    </lineage>
</organism>
<evidence type="ECO:0000313" key="2">
    <source>
        <dbReference type="Proteomes" id="UP001283361"/>
    </source>
</evidence>
<dbReference type="AlphaFoldDB" id="A0AAE1DB09"/>
<reference evidence="1" key="1">
    <citation type="journal article" date="2023" name="G3 (Bethesda)">
        <title>A reference genome for the long-term kleptoplast-retaining sea slug Elysia crispata morphotype clarki.</title>
        <authorList>
            <person name="Eastman K.E."/>
            <person name="Pendleton A.L."/>
            <person name="Shaikh M.A."/>
            <person name="Suttiyut T."/>
            <person name="Ogas R."/>
            <person name="Tomko P."/>
            <person name="Gavelis G."/>
            <person name="Widhalm J.R."/>
            <person name="Wisecaver J.H."/>
        </authorList>
    </citation>
    <scope>NUCLEOTIDE SEQUENCE</scope>
    <source>
        <strain evidence="1">ECLA1</strain>
    </source>
</reference>
<accession>A0AAE1DB09</accession>
<proteinExistence type="predicted"/>
<sequence>MSSQRLRKNVKRATMDSQRAIQSSVNMRLSLDPHLSQLLSIIATDNNRCQPSPSQNVLEMFVASELLFLPRPVCPRKSTRIVATAPGSPASDSAC</sequence>